<dbReference type="PANTHER" id="PTHR11533:SF174">
    <property type="entry name" value="PUROMYCIN-SENSITIVE AMINOPEPTIDASE-RELATED"/>
    <property type="match status" value="1"/>
</dbReference>
<dbReference type="PANTHER" id="PTHR11533">
    <property type="entry name" value="PROTEASE M1 ZINC METALLOPROTEASE"/>
    <property type="match status" value="1"/>
</dbReference>
<evidence type="ECO:0000256" key="11">
    <source>
        <dbReference type="PIRSR" id="PIRSR634016-1"/>
    </source>
</evidence>
<dbReference type="InterPro" id="IPR014782">
    <property type="entry name" value="Peptidase_M1_dom"/>
</dbReference>
<keyword evidence="6 12" id="KW-0479">Metal-binding</keyword>
<feature type="domain" description="Peptidase M1 membrane alanine aminopeptidase" evidence="15">
    <location>
        <begin position="232"/>
        <end position="449"/>
    </location>
</feature>
<dbReference type="GO" id="GO:0070006">
    <property type="term" value="F:metalloaminopeptidase activity"/>
    <property type="evidence" value="ECO:0007669"/>
    <property type="project" value="TreeGrafter"/>
</dbReference>
<dbReference type="FunFam" id="1.10.390.10:FF:000006">
    <property type="entry name" value="Puromycin-sensitive aminopeptidase"/>
    <property type="match status" value="1"/>
</dbReference>
<dbReference type="EC" id="3.4.11.-" evidence="14"/>
<dbReference type="GO" id="GO:0042277">
    <property type="term" value="F:peptide binding"/>
    <property type="evidence" value="ECO:0007669"/>
    <property type="project" value="TreeGrafter"/>
</dbReference>
<protein>
    <recommendedName>
        <fullName evidence="14">Aminopeptidase</fullName>
        <ecNumber evidence="14">3.4.11.-</ecNumber>
    </recommendedName>
</protein>
<evidence type="ECO:0000313" key="19">
    <source>
        <dbReference type="WBParaSite" id="MhA1_Contig824.frz3.gene12"/>
    </source>
</evidence>
<organism evidence="18 19">
    <name type="scientific">Meloidogyne hapla</name>
    <name type="common">Root-knot nematode worm</name>
    <dbReference type="NCBI Taxonomy" id="6305"/>
    <lineage>
        <taxon>Eukaryota</taxon>
        <taxon>Metazoa</taxon>
        <taxon>Ecdysozoa</taxon>
        <taxon>Nematoda</taxon>
        <taxon>Chromadorea</taxon>
        <taxon>Rhabditida</taxon>
        <taxon>Tylenchina</taxon>
        <taxon>Tylenchomorpha</taxon>
        <taxon>Tylenchoidea</taxon>
        <taxon>Meloidogynidae</taxon>
        <taxon>Meloidogyninae</taxon>
        <taxon>Meloidogyne</taxon>
    </lineage>
</organism>
<feature type="binding site" evidence="12">
    <location>
        <position position="308"/>
    </location>
    <ligand>
        <name>Zn(2+)</name>
        <dbReference type="ChEBI" id="CHEBI:29105"/>
        <note>catalytic</note>
    </ligand>
</feature>
<dbReference type="Pfam" id="PF17900">
    <property type="entry name" value="Peptidase_M1_N"/>
    <property type="match status" value="1"/>
</dbReference>
<evidence type="ECO:0000256" key="5">
    <source>
        <dbReference type="ARBA" id="ARBA00022670"/>
    </source>
</evidence>
<evidence type="ECO:0000256" key="13">
    <source>
        <dbReference type="PIRSR" id="PIRSR634016-4"/>
    </source>
</evidence>
<feature type="binding site" evidence="12">
    <location>
        <position position="304"/>
    </location>
    <ligand>
        <name>Zn(2+)</name>
        <dbReference type="ChEBI" id="CHEBI:29105"/>
        <note>catalytic</note>
    </ligand>
</feature>
<dbReference type="GO" id="GO:0005615">
    <property type="term" value="C:extracellular space"/>
    <property type="evidence" value="ECO:0007669"/>
    <property type="project" value="TreeGrafter"/>
</dbReference>
<evidence type="ECO:0000256" key="1">
    <source>
        <dbReference type="ARBA" id="ARBA00004496"/>
    </source>
</evidence>
<dbReference type="InterPro" id="IPR024571">
    <property type="entry name" value="ERAP1-like_C_dom"/>
</dbReference>
<evidence type="ECO:0000256" key="10">
    <source>
        <dbReference type="ARBA" id="ARBA00052895"/>
    </source>
</evidence>
<dbReference type="SUPFAM" id="SSF63737">
    <property type="entry name" value="Leukotriene A4 hydrolase N-terminal domain"/>
    <property type="match status" value="1"/>
</dbReference>
<reference evidence="19" key="1">
    <citation type="submission" date="2016-11" db="UniProtKB">
        <authorList>
            <consortium name="WormBaseParasite"/>
        </authorList>
    </citation>
    <scope>IDENTIFICATION</scope>
</reference>
<keyword evidence="4" id="KW-0963">Cytoplasm</keyword>
<comment type="catalytic activity">
    <reaction evidence="10">
        <text>Release of an N-terminal amino acid, preferentially alanine, from a wide range of peptides, amides and arylamides.</text>
        <dbReference type="EC" id="3.4.11.14"/>
    </reaction>
</comment>
<keyword evidence="8 12" id="KW-0862">Zinc</keyword>
<evidence type="ECO:0000256" key="8">
    <source>
        <dbReference type="ARBA" id="ARBA00022833"/>
    </source>
</evidence>
<feature type="domain" description="Aminopeptidase N-like N-terminal" evidence="17">
    <location>
        <begin position="14"/>
        <end position="197"/>
    </location>
</feature>
<comment type="cofactor">
    <cofactor evidence="12 14">
        <name>Zn(2+)</name>
        <dbReference type="ChEBI" id="CHEBI:29105"/>
    </cofactor>
    <text evidence="12 14">Binds 1 zinc ion per subunit.</text>
</comment>
<evidence type="ECO:0000256" key="2">
    <source>
        <dbReference type="ARBA" id="ARBA00010136"/>
    </source>
</evidence>
<evidence type="ECO:0000256" key="7">
    <source>
        <dbReference type="ARBA" id="ARBA00022801"/>
    </source>
</evidence>
<feature type="domain" description="ERAP1-like C-terminal" evidence="16">
    <location>
        <begin position="530"/>
        <end position="854"/>
    </location>
</feature>
<dbReference type="GO" id="GO:0043171">
    <property type="term" value="P:peptide catabolic process"/>
    <property type="evidence" value="ECO:0007669"/>
    <property type="project" value="TreeGrafter"/>
</dbReference>
<dbReference type="InterPro" id="IPR050344">
    <property type="entry name" value="Peptidase_M1_aminopeptidases"/>
</dbReference>
<dbReference type="InterPro" id="IPR042097">
    <property type="entry name" value="Aminopeptidase_N-like_N_sf"/>
</dbReference>
<dbReference type="InterPro" id="IPR027268">
    <property type="entry name" value="Peptidase_M4/M1_CTD_sf"/>
</dbReference>
<feature type="site" description="Transition state stabilizer" evidence="13">
    <location>
        <position position="390"/>
    </location>
</feature>
<evidence type="ECO:0000256" key="6">
    <source>
        <dbReference type="ARBA" id="ARBA00022723"/>
    </source>
</evidence>
<sequence>MTDKFSRLPELVKTSRYEIRLAPCMETFKLKGSEKIYLDILKPTNYLKLYSRGIEIENASLKLADGTVIKEIENEHDLKWELLTINFPNELLPQSIELNLDFNGEISSELSGFYRSPYKDAAGNAKMLASTQFESVFARRAFPCFDEPTYKAQFDIQLEVDEKLTALSNMNVTEEKIIGNGKKLVTFARTPLMSTYLVAFAVGEFEYIESKTNDGCIVRVYTVPGKKDKGQYSLSVAVKAIEWFSEWYGIKMPLPKCDLIAIPEFSMGAMENWGLITFRESALLCDPVLTSSVTKQNITQTVVHEVGHFWFGNLTTMKWWCDLWLKEGFATFMEFVMIGYNYPEFKIWLNFVSSQVVTAMGRDSMRNSHPIEVPINNPNELEDIYDSITYDKSNCVIRMLFNYLGEPAFQKGAHIYLDRFKYSNATTVDLWECLKEASGVDVGALMSSWTQQVGFPLVSVQEKLLDGDKRELILKQRRFLIDGSIDENKQIWQIPVSVTIRSDPSKPAAKFLLTKEEDKFVIEGVKPSEWIKVNSSFSSFFRVFYPDEMLKKLLQGIQDKELDVIDRFQIADDLFEIITVGLLPISQFLEFFSVCGKEDNLTVWSSIISGLSQINHILVNLDDDGQLLRKFNRFVCKVIEPVAARYGWEPKGEDMQTSQLRAMLIGRLSRAQHPPTIEVALNKFNEHVEKGAELVPELRSVIYATAARSNDPKLIESLQKILTTCNFAEVENTCIMALGQCTDLKLLEQIFNHGIHEKNIRSQDIFKLFASVNASTNSAAQRYSWNFFKDNIDLLTKLWNPTSSLFHSSLLMSANHFCSASDSDDFQNFCKSIFSGHVLETLQSPIQRVVERIKLNGQFMKNHTQNLQEYLQAAGY</sequence>
<dbReference type="GO" id="GO:0008270">
    <property type="term" value="F:zinc ion binding"/>
    <property type="evidence" value="ECO:0007669"/>
    <property type="project" value="UniProtKB-UniRule"/>
</dbReference>
<dbReference type="Gene3D" id="1.25.50.20">
    <property type="match status" value="1"/>
</dbReference>
<dbReference type="Pfam" id="PF01433">
    <property type="entry name" value="Peptidase_M1"/>
    <property type="match status" value="1"/>
</dbReference>
<evidence type="ECO:0000256" key="4">
    <source>
        <dbReference type="ARBA" id="ARBA00022490"/>
    </source>
</evidence>
<feature type="binding site" evidence="12">
    <location>
        <position position="327"/>
    </location>
    <ligand>
        <name>Zn(2+)</name>
        <dbReference type="ChEBI" id="CHEBI:29105"/>
        <note>catalytic</note>
    </ligand>
</feature>
<keyword evidence="7 14" id="KW-0378">Hydrolase</keyword>
<dbReference type="FunFam" id="2.60.40.1730:FF:000002">
    <property type="entry name" value="Aminopeptidase"/>
    <property type="match status" value="1"/>
</dbReference>
<dbReference type="GO" id="GO:0016285">
    <property type="term" value="F:alanyl aminopeptidase activity"/>
    <property type="evidence" value="ECO:0007669"/>
    <property type="project" value="UniProtKB-EC"/>
</dbReference>
<name>A0A1I8C0R1_MELHA</name>
<dbReference type="InterPro" id="IPR001930">
    <property type="entry name" value="Peptidase_M1"/>
</dbReference>
<comment type="subcellular location">
    <subcellularLocation>
        <location evidence="1">Cytoplasm</location>
    </subcellularLocation>
</comment>
<keyword evidence="18" id="KW-1185">Reference proteome</keyword>
<accession>A0A1I8C0R1</accession>
<dbReference type="GO" id="GO:0006508">
    <property type="term" value="P:proteolysis"/>
    <property type="evidence" value="ECO:0007669"/>
    <property type="project" value="UniProtKB-KW"/>
</dbReference>
<evidence type="ECO:0000313" key="18">
    <source>
        <dbReference type="Proteomes" id="UP000095281"/>
    </source>
</evidence>
<keyword evidence="5 14" id="KW-0645">Protease</keyword>
<dbReference type="Proteomes" id="UP000095281">
    <property type="component" value="Unplaced"/>
</dbReference>
<dbReference type="CDD" id="cd09601">
    <property type="entry name" value="M1_APN-Q_like"/>
    <property type="match status" value="1"/>
</dbReference>
<dbReference type="Gene3D" id="2.60.40.1910">
    <property type="match status" value="1"/>
</dbReference>
<evidence type="ECO:0000256" key="12">
    <source>
        <dbReference type="PIRSR" id="PIRSR634016-3"/>
    </source>
</evidence>
<dbReference type="AlphaFoldDB" id="A0A1I8C0R1"/>
<dbReference type="Gene3D" id="1.10.390.10">
    <property type="entry name" value="Neutral Protease Domain 2"/>
    <property type="match status" value="1"/>
</dbReference>
<proteinExistence type="inferred from homology"/>
<evidence type="ECO:0000259" key="16">
    <source>
        <dbReference type="Pfam" id="PF11838"/>
    </source>
</evidence>
<keyword evidence="9 14" id="KW-0482">Metalloprotease</keyword>
<dbReference type="OMA" id="MMEYVAI"/>
<evidence type="ECO:0000259" key="15">
    <source>
        <dbReference type="Pfam" id="PF01433"/>
    </source>
</evidence>
<comment type="similarity">
    <text evidence="2 14">Belongs to the peptidase M1 family.</text>
</comment>
<feature type="active site" description="Proton acceptor" evidence="11">
    <location>
        <position position="305"/>
    </location>
</feature>
<dbReference type="GO" id="GO:0016020">
    <property type="term" value="C:membrane"/>
    <property type="evidence" value="ECO:0007669"/>
    <property type="project" value="TreeGrafter"/>
</dbReference>
<dbReference type="Pfam" id="PF11838">
    <property type="entry name" value="ERAP1_C"/>
    <property type="match status" value="1"/>
</dbReference>
<dbReference type="InterPro" id="IPR045357">
    <property type="entry name" value="Aminopeptidase_N-like_N"/>
</dbReference>
<dbReference type="SUPFAM" id="SSF55486">
    <property type="entry name" value="Metalloproteases ('zincins'), catalytic domain"/>
    <property type="match status" value="1"/>
</dbReference>
<dbReference type="WBParaSite" id="MhA1_Contig824.frz3.gene12">
    <property type="protein sequence ID" value="MhA1_Contig824.frz3.gene12"/>
    <property type="gene ID" value="MhA1_Contig824.frz3.gene12"/>
</dbReference>
<dbReference type="GO" id="GO:0005737">
    <property type="term" value="C:cytoplasm"/>
    <property type="evidence" value="ECO:0007669"/>
    <property type="project" value="UniProtKB-SubCell"/>
</dbReference>
<evidence type="ECO:0000256" key="3">
    <source>
        <dbReference type="ARBA" id="ARBA00022438"/>
    </source>
</evidence>
<keyword evidence="3 14" id="KW-0031">Aminopeptidase</keyword>
<dbReference type="PRINTS" id="PR00756">
    <property type="entry name" value="ALADIPTASE"/>
</dbReference>
<evidence type="ECO:0000259" key="17">
    <source>
        <dbReference type="Pfam" id="PF17900"/>
    </source>
</evidence>
<dbReference type="Gene3D" id="2.60.40.1730">
    <property type="entry name" value="tricorn interacting facor f3 domain"/>
    <property type="match status" value="1"/>
</dbReference>
<dbReference type="FunFam" id="2.60.40.1910:FF:000002">
    <property type="entry name" value="Aminopeptidase"/>
    <property type="match status" value="1"/>
</dbReference>
<dbReference type="InterPro" id="IPR034016">
    <property type="entry name" value="M1_APN-typ"/>
</dbReference>
<evidence type="ECO:0000256" key="9">
    <source>
        <dbReference type="ARBA" id="ARBA00023049"/>
    </source>
</evidence>
<evidence type="ECO:0000256" key="14">
    <source>
        <dbReference type="RuleBase" id="RU364040"/>
    </source>
</evidence>